<protein>
    <recommendedName>
        <fullName evidence="3">Gelsolin-like domain-containing protein</fullName>
    </recommendedName>
</protein>
<name>A0A0F9NZG7_9ZZZZ</name>
<organism evidence="2">
    <name type="scientific">marine sediment metagenome</name>
    <dbReference type="NCBI Taxonomy" id="412755"/>
    <lineage>
        <taxon>unclassified sequences</taxon>
        <taxon>metagenomes</taxon>
        <taxon>ecological metagenomes</taxon>
    </lineage>
</organism>
<feature type="compositionally biased region" description="Basic residues" evidence="1">
    <location>
        <begin position="298"/>
        <end position="331"/>
    </location>
</feature>
<reference evidence="2" key="1">
    <citation type="journal article" date="2015" name="Nature">
        <title>Complex archaea that bridge the gap between prokaryotes and eukaryotes.</title>
        <authorList>
            <person name="Spang A."/>
            <person name="Saw J.H."/>
            <person name="Jorgensen S.L."/>
            <person name="Zaremba-Niedzwiedzka K."/>
            <person name="Martijn J."/>
            <person name="Lind A.E."/>
            <person name="van Eijk R."/>
            <person name="Schleper C."/>
            <person name="Guy L."/>
            <person name="Ettema T.J."/>
        </authorList>
    </citation>
    <scope>NUCLEOTIDE SEQUENCE</scope>
</reference>
<evidence type="ECO:0000313" key="2">
    <source>
        <dbReference type="EMBL" id="KKN24875.1"/>
    </source>
</evidence>
<sequence length="360" mass="40803">MSEYETFMVFELDDSGEKKRVSMSKEELESNLHPDQVFVIVCEDLRRIFIWKGPKSPVRKRFISSRVASELQEELRKIAAFHRCKIVSVDAGDEPTEFLNAFRLESMVITEKMEDLRYVRNIERDGLAQQGSVVQEPKSASKPQVEEEYFSPALKETGTKVLASSFKPTPSSPRAKTSYKQPQTTRSSPSISKAPSISKDQQDKIKDKILKTEVPENHKRLNLILGHTLFAPISKTIKVFGKDVEETDWEPIKQVPAVMIELNNHMLRVYFDEKNGIVEAIEVLEREEGSEQNSAPKSKAKKNIPKKKPVIKKTAPKKKPVARKAAPKKKSPMTPMPDKPSSMNKSSGRRSLPKIPSTED</sequence>
<dbReference type="Gene3D" id="3.40.20.10">
    <property type="entry name" value="Severin"/>
    <property type="match status" value="1"/>
</dbReference>
<feature type="region of interest" description="Disordered" evidence="1">
    <location>
        <begin position="163"/>
        <end position="203"/>
    </location>
</feature>
<feature type="compositionally biased region" description="Polar residues" evidence="1">
    <location>
        <begin position="166"/>
        <end position="186"/>
    </location>
</feature>
<feature type="compositionally biased region" description="Low complexity" evidence="1">
    <location>
        <begin position="187"/>
        <end position="199"/>
    </location>
</feature>
<dbReference type="EMBL" id="LAZR01002849">
    <property type="protein sequence ID" value="KKN24875.1"/>
    <property type="molecule type" value="Genomic_DNA"/>
</dbReference>
<evidence type="ECO:0008006" key="3">
    <source>
        <dbReference type="Google" id="ProtNLM"/>
    </source>
</evidence>
<evidence type="ECO:0000256" key="1">
    <source>
        <dbReference type="SAM" id="MobiDB-lite"/>
    </source>
</evidence>
<dbReference type="AlphaFoldDB" id="A0A0F9NZG7"/>
<dbReference type="InterPro" id="IPR029006">
    <property type="entry name" value="ADF-H/Gelsolin-like_dom_sf"/>
</dbReference>
<gene>
    <name evidence="2" type="ORF">LCGC14_0890510</name>
</gene>
<dbReference type="SUPFAM" id="SSF55753">
    <property type="entry name" value="Actin depolymerizing proteins"/>
    <property type="match status" value="1"/>
</dbReference>
<accession>A0A0F9NZG7</accession>
<proteinExistence type="predicted"/>
<feature type="region of interest" description="Disordered" evidence="1">
    <location>
        <begin position="286"/>
        <end position="360"/>
    </location>
</feature>
<comment type="caution">
    <text evidence="2">The sequence shown here is derived from an EMBL/GenBank/DDBJ whole genome shotgun (WGS) entry which is preliminary data.</text>
</comment>